<proteinExistence type="predicted"/>
<dbReference type="HOGENOM" id="CLU_2495857_0_0_5"/>
<dbReference type="Proteomes" id="UP000001818">
    <property type="component" value="Chromosome"/>
</dbReference>
<protein>
    <submittedName>
        <fullName evidence="2">Uncharacterized protein</fullName>
    </submittedName>
</protein>
<name>Q130I8_RHOPS</name>
<organism evidence="2 3">
    <name type="scientific">Rhodopseudomonas palustris (strain BisB5)</name>
    <dbReference type="NCBI Taxonomy" id="316057"/>
    <lineage>
        <taxon>Bacteria</taxon>
        <taxon>Pseudomonadati</taxon>
        <taxon>Pseudomonadota</taxon>
        <taxon>Alphaproteobacteria</taxon>
        <taxon>Hyphomicrobiales</taxon>
        <taxon>Nitrobacteraceae</taxon>
        <taxon>Rhodopseudomonas</taxon>
    </lineage>
</organism>
<dbReference type="EMBL" id="CP000283">
    <property type="protein sequence ID" value="ABE41501.1"/>
    <property type="molecule type" value="Genomic_DNA"/>
</dbReference>
<dbReference type="KEGG" id="rpd:RPD_4284"/>
<evidence type="ECO:0000313" key="3">
    <source>
        <dbReference type="Proteomes" id="UP000001818"/>
    </source>
</evidence>
<sequence length="86" mass="9685">MISMLTRDCNDIRDDCQGPQANHAMNHKPVRPQQDTGSRQARLRDALRENLKRRKLQARGRAAQEPGEDESGDVQHNAHGDVDKAT</sequence>
<reference evidence="2 3" key="1">
    <citation type="submission" date="2006-03" db="EMBL/GenBank/DDBJ databases">
        <title>Complete sequence of Rhodopseudomonas palustris BisB5.</title>
        <authorList>
            <consortium name="US DOE Joint Genome Institute"/>
            <person name="Copeland A."/>
            <person name="Lucas S."/>
            <person name="Lapidus A."/>
            <person name="Barry K."/>
            <person name="Detter J.C."/>
            <person name="Glavina del Rio T."/>
            <person name="Hammon N."/>
            <person name="Israni S."/>
            <person name="Dalin E."/>
            <person name="Tice H."/>
            <person name="Pitluck S."/>
            <person name="Chain P."/>
            <person name="Malfatti S."/>
            <person name="Shin M."/>
            <person name="Vergez L."/>
            <person name="Schmutz J."/>
            <person name="Larimer F."/>
            <person name="Land M."/>
            <person name="Hauser L."/>
            <person name="Pelletier D.A."/>
            <person name="Kyrpides N."/>
            <person name="Lykidis A."/>
            <person name="Oda Y."/>
            <person name="Harwood C.S."/>
            <person name="Richardson P."/>
        </authorList>
    </citation>
    <scope>NUCLEOTIDE SEQUENCE [LARGE SCALE GENOMIC DNA]</scope>
    <source>
        <strain evidence="2 3">BisB5</strain>
    </source>
</reference>
<feature type="region of interest" description="Disordered" evidence="1">
    <location>
        <begin position="1"/>
        <end position="86"/>
    </location>
</feature>
<accession>Q130I8</accession>
<gene>
    <name evidence="2" type="ordered locus">RPD_4284</name>
</gene>
<evidence type="ECO:0000256" key="1">
    <source>
        <dbReference type="SAM" id="MobiDB-lite"/>
    </source>
</evidence>
<dbReference type="AlphaFoldDB" id="Q130I8"/>
<feature type="compositionally biased region" description="Basic and acidic residues" evidence="1">
    <location>
        <begin position="76"/>
        <end position="86"/>
    </location>
</feature>
<evidence type="ECO:0000313" key="2">
    <source>
        <dbReference type="EMBL" id="ABE41501.1"/>
    </source>
</evidence>